<evidence type="ECO:0000256" key="4">
    <source>
        <dbReference type="ARBA" id="ARBA00022989"/>
    </source>
</evidence>
<keyword evidence="4 11" id="KW-1133">Transmembrane helix</keyword>
<accession>A0A8S9XW50</accession>
<feature type="region of interest" description="Disordered" evidence="10">
    <location>
        <begin position="224"/>
        <end position="253"/>
    </location>
</feature>
<evidence type="ECO:0000256" key="10">
    <source>
        <dbReference type="SAM" id="MobiDB-lite"/>
    </source>
</evidence>
<evidence type="ECO:0000256" key="9">
    <source>
        <dbReference type="RuleBase" id="RU000688"/>
    </source>
</evidence>
<keyword evidence="7 9" id="KW-0675">Receptor</keyword>
<dbReference type="AlphaFoldDB" id="A0A8S9XW50"/>
<feature type="transmembrane region" description="Helical" evidence="11">
    <location>
        <begin position="368"/>
        <end position="390"/>
    </location>
</feature>
<dbReference type="PROSITE" id="PS00237">
    <property type="entry name" value="G_PROTEIN_RECEP_F1_1"/>
    <property type="match status" value="1"/>
</dbReference>
<evidence type="ECO:0000313" key="14">
    <source>
        <dbReference type="Proteomes" id="UP000466442"/>
    </source>
</evidence>
<dbReference type="SUPFAM" id="SSF81321">
    <property type="entry name" value="Family A G protein-coupled receptor-like"/>
    <property type="match status" value="1"/>
</dbReference>
<dbReference type="PANTHER" id="PTHR24243">
    <property type="entry name" value="G-PROTEIN COUPLED RECEPTOR"/>
    <property type="match status" value="1"/>
</dbReference>
<evidence type="ECO:0000256" key="2">
    <source>
        <dbReference type="ARBA" id="ARBA00010663"/>
    </source>
</evidence>
<evidence type="ECO:0000259" key="12">
    <source>
        <dbReference type="PROSITE" id="PS50262"/>
    </source>
</evidence>
<sequence>MPTRDQIMRKILLSSVCVDNKSQGINDRIRDQPGKCYELQSRLSVEEKNVGHQMLDVQTMAHPPVERLSTNVGCQRENRFAKEMFMKYPFMLLPRKDDKQERSDELVGITMYRSQYRNPEEVIEELERGQLARTNMVEWKRDYGPIRLPDRQYRAGSKINFTQGEWGPRRIAAQRQNDEALYLRKKEPKFYPWTSEYRANIESLAKIIIEKDIFRKEKGCHPSNVERPIPVPPSVLQVHSTRSEPDSPRPSHRSRAHHILANELWTTLPTGNGAASSLGGERKMSTTTDPYGVVVIVTVIYSLIFLTGVIGNVSTCVVIARNRHMHTATNYYLFSLAISDLLLLVSGLPNEIYNLWINTYVFSEAFCILIGFTAEACANATVLTITAFTVERYVAICHPFLSHTVSKLSRAVKFIVFIWLAATLLAIPQASQFGIVTFQDVDKNSTVVRATNFCTYNYPNSWMEHAFVISTCLFFIIPMSLITVLYVLIGRKLRRSKQIKRPSFTVEPLRSQNHVIKMLIAVVVAFFICWAPFHAQRLLAVYANYDTENSKRPTFIYIYQALTHVSGVLYYFSTTVNPLLYNIMSYKFREAFKGTLARMCGRGNKISTPCRNYSVLSRGLKATNELVRQDTLTDGRRLRLAKQPATISNSSLQDVDETEYTGVELACYMGELNTS</sequence>
<dbReference type="OrthoDB" id="5962705at2759"/>
<evidence type="ECO:0000256" key="8">
    <source>
        <dbReference type="ARBA" id="ARBA00023224"/>
    </source>
</evidence>
<feature type="transmembrane region" description="Helical" evidence="11">
    <location>
        <begin position="515"/>
        <end position="535"/>
    </location>
</feature>
<proteinExistence type="inferred from homology"/>
<dbReference type="Pfam" id="PF00001">
    <property type="entry name" value="7tm_1"/>
    <property type="match status" value="1"/>
</dbReference>
<evidence type="ECO:0000256" key="11">
    <source>
        <dbReference type="SAM" id="Phobius"/>
    </source>
</evidence>
<keyword evidence="3 9" id="KW-0812">Transmembrane</keyword>
<dbReference type="InterPro" id="IPR000276">
    <property type="entry name" value="GPCR_Rhodpsn"/>
</dbReference>
<feature type="transmembrane region" description="Helical" evidence="11">
    <location>
        <begin position="291"/>
        <end position="319"/>
    </location>
</feature>
<protein>
    <recommendedName>
        <fullName evidence="12">G-protein coupled receptors family 1 profile domain-containing protein</fullName>
    </recommendedName>
</protein>
<dbReference type="PRINTS" id="PR00237">
    <property type="entry name" value="GPCRRHODOPSN"/>
</dbReference>
<feature type="transmembrane region" description="Helical" evidence="11">
    <location>
        <begin position="411"/>
        <end position="430"/>
    </location>
</feature>
<comment type="similarity">
    <text evidence="2 9">Belongs to the G-protein coupled receptor 1 family.</text>
</comment>
<evidence type="ECO:0000256" key="7">
    <source>
        <dbReference type="ARBA" id="ARBA00023170"/>
    </source>
</evidence>
<reference evidence="13" key="1">
    <citation type="journal article" date="2021" name="Mol. Ecol. Resour.">
        <title>Apolygus lucorum genome provides insights into omnivorousness and mesophyll feeding.</title>
        <authorList>
            <person name="Liu Y."/>
            <person name="Liu H."/>
            <person name="Wang H."/>
            <person name="Huang T."/>
            <person name="Liu B."/>
            <person name="Yang B."/>
            <person name="Yin L."/>
            <person name="Li B."/>
            <person name="Zhang Y."/>
            <person name="Zhang S."/>
            <person name="Jiang F."/>
            <person name="Zhang X."/>
            <person name="Ren Y."/>
            <person name="Wang B."/>
            <person name="Wang S."/>
            <person name="Lu Y."/>
            <person name="Wu K."/>
            <person name="Fan W."/>
            <person name="Wang G."/>
        </authorList>
    </citation>
    <scope>NUCLEOTIDE SEQUENCE</scope>
    <source>
        <strain evidence="13">12Hb</strain>
    </source>
</reference>
<dbReference type="CDD" id="cd15134">
    <property type="entry name" value="7tmA_capaR"/>
    <property type="match status" value="1"/>
</dbReference>
<dbReference type="PROSITE" id="PS50262">
    <property type="entry name" value="G_PROTEIN_RECEP_F1_2"/>
    <property type="match status" value="1"/>
</dbReference>
<evidence type="ECO:0000256" key="5">
    <source>
        <dbReference type="ARBA" id="ARBA00023040"/>
    </source>
</evidence>
<dbReference type="GO" id="GO:0008188">
    <property type="term" value="F:neuropeptide receptor activity"/>
    <property type="evidence" value="ECO:0007669"/>
    <property type="project" value="TreeGrafter"/>
</dbReference>
<comment type="caution">
    <text evidence="13">The sequence shown here is derived from an EMBL/GenBank/DDBJ whole genome shotgun (WGS) entry which is preliminary data.</text>
</comment>
<feature type="domain" description="G-protein coupled receptors family 1 profile" evidence="12">
    <location>
        <begin position="311"/>
        <end position="581"/>
    </location>
</feature>
<dbReference type="Proteomes" id="UP000466442">
    <property type="component" value="Unassembled WGS sequence"/>
</dbReference>
<dbReference type="InterPro" id="IPR017452">
    <property type="entry name" value="GPCR_Rhodpsn_7TM"/>
</dbReference>
<evidence type="ECO:0000313" key="13">
    <source>
        <dbReference type="EMBL" id="KAF6213143.1"/>
    </source>
</evidence>
<evidence type="ECO:0000256" key="3">
    <source>
        <dbReference type="ARBA" id="ARBA00022692"/>
    </source>
</evidence>
<name>A0A8S9XW50_APOLU</name>
<gene>
    <name evidence="13" type="ORF">GE061_010858</name>
</gene>
<comment type="subcellular location">
    <subcellularLocation>
        <location evidence="1">Membrane</location>
        <topology evidence="1">Multi-pass membrane protein</topology>
    </subcellularLocation>
</comment>
<organism evidence="13 14">
    <name type="scientific">Apolygus lucorum</name>
    <name type="common">Small green plant bug</name>
    <name type="synonym">Lygocoris lucorum</name>
    <dbReference type="NCBI Taxonomy" id="248454"/>
    <lineage>
        <taxon>Eukaryota</taxon>
        <taxon>Metazoa</taxon>
        <taxon>Ecdysozoa</taxon>
        <taxon>Arthropoda</taxon>
        <taxon>Hexapoda</taxon>
        <taxon>Insecta</taxon>
        <taxon>Pterygota</taxon>
        <taxon>Neoptera</taxon>
        <taxon>Paraneoptera</taxon>
        <taxon>Hemiptera</taxon>
        <taxon>Heteroptera</taxon>
        <taxon>Panheteroptera</taxon>
        <taxon>Cimicomorpha</taxon>
        <taxon>Miridae</taxon>
        <taxon>Mirini</taxon>
        <taxon>Apolygus</taxon>
    </lineage>
</organism>
<keyword evidence="14" id="KW-1185">Reference proteome</keyword>
<feature type="transmembrane region" description="Helical" evidence="11">
    <location>
        <begin position="555"/>
        <end position="580"/>
    </location>
</feature>
<dbReference type="Gene3D" id="1.20.1070.10">
    <property type="entry name" value="Rhodopsin 7-helix transmembrane proteins"/>
    <property type="match status" value="1"/>
</dbReference>
<evidence type="ECO:0000256" key="1">
    <source>
        <dbReference type="ARBA" id="ARBA00004141"/>
    </source>
</evidence>
<dbReference type="PANTHER" id="PTHR24243:SF208">
    <property type="entry name" value="PYROKININ-1 RECEPTOR"/>
    <property type="match status" value="1"/>
</dbReference>
<keyword evidence="6 11" id="KW-0472">Membrane</keyword>
<dbReference type="EMBL" id="WIXP02000003">
    <property type="protein sequence ID" value="KAF6213143.1"/>
    <property type="molecule type" value="Genomic_DNA"/>
</dbReference>
<feature type="transmembrane region" description="Helical" evidence="11">
    <location>
        <begin position="331"/>
        <end position="348"/>
    </location>
</feature>
<keyword evidence="8 9" id="KW-0807">Transducer</keyword>
<dbReference type="GO" id="GO:0005886">
    <property type="term" value="C:plasma membrane"/>
    <property type="evidence" value="ECO:0007669"/>
    <property type="project" value="TreeGrafter"/>
</dbReference>
<keyword evidence="5 9" id="KW-0297">G-protein coupled receptor</keyword>
<evidence type="ECO:0000256" key="6">
    <source>
        <dbReference type="ARBA" id="ARBA00023136"/>
    </source>
</evidence>
<feature type="transmembrane region" description="Helical" evidence="11">
    <location>
        <begin position="466"/>
        <end position="489"/>
    </location>
</feature>